<feature type="region of interest" description="Disordered" evidence="10">
    <location>
        <begin position="524"/>
        <end position="549"/>
    </location>
</feature>
<dbReference type="AlphaFoldDB" id="A0A4U1BD87"/>
<evidence type="ECO:0000259" key="12">
    <source>
        <dbReference type="Pfam" id="PF00593"/>
    </source>
</evidence>
<accession>A0A4U1BD87</accession>
<proteinExistence type="inferred from homology"/>
<dbReference type="InterPro" id="IPR037066">
    <property type="entry name" value="Plug_dom_sf"/>
</dbReference>
<dbReference type="Pfam" id="PF07715">
    <property type="entry name" value="Plug"/>
    <property type="match status" value="1"/>
</dbReference>
<evidence type="ECO:0000313" key="15">
    <source>
        <dbReference type="Proteomes" id="UP000305674"/>
    </source>
</evidence>
<evidence type="ECO:0000256" key="11">
    <source>
        <dbReference type="SAM" id="SignalP"/>
    </source>
</evidence>
<dbReference type="Gene3D" id="2.40.170.20">
    <property type="entry name" value="TonB-dependent receptor, beta-barrel domain"/>
    <property type="match status" value="1"/>
</dbReference>
<reference evidence="14 15" key="1">
    <citation type="submission" date="2019-04" db="EMBL/GenBank/DDBJ databases">
        <authorList>
            <person name="Hwang J.C."/>
        </authorList>
    </citation>
    <scope>NUCLEOTIDE SEQUENCE [LARGE SCALE GENOMIC DNA]</scope>
    <source>
        <strain evidence="14 15">IMCC35001</strain>
    </source>
</reference>
<evidence type="ECO:0000256" key="2">
    <source>
        <dbReference type="ARBA" id="ARBA00022448"/>
    </source>
</evidence>
<dbReference type="CDD" id="cd01347">
    <property type="entry name" value="ligand_gated_channel"/>
    <property type="match status" value="1"/>
</dbReference>
<evidence type="ECO:0000256" key="9">
    <source>
        <dbReference type="RuleBase" id="RU003357"/>
    </source>
</evidence>
<keyword evidence="3 8" id="KW-1134">Transmembrane beta strand</keyword>
<comment type="caution">
    <text evidence="14">The sequence shown here is derived from an EMBL/GenBank/DDBJ whole genome shotgun (WGS) entry which is preliminary data.</text>
</comment>
<feature type="signal peptide" evidence="11">
    <location>
        <begin position="1"/>
        <end position="30"/>
    </location>
</feature>
<keyword evidence="6 8" id="KW-0472">Membrane</keyword>
<evidence type="ECO:0000256" key="1">
    <source>
        <dbReference type="ARBA" id="ARBA00004571"/>
    </source>
</evidence>
<gene>
    <name evidence="14" type="ORF">FCL40_12825</name>
</gene>
<dbReference type="SUPFAM" id="SSF56935">
    <property type="entry name" value="Porins"/>
    <property type="match status" value="1"/>
</dbReference>
<keyword evidence="15" id="KW-1185">Reference proteome</keyword>
<feature type="domain" description="TonB-dependent receptor-like beta-barrel" evidence="12">
    <location>
        <begin position="390"/>
        <end position="897"/>
    </location>
</feature>
<dbReference type="PANTHER" id="PTHR47234">
    <property type="match status" value="1"/>
</dbReference>
<dbReference type="PROSITE" id="PS52016">
    <property type="entry name" value="TONB_DEPENDENT_REC_3"/>
    <property type="match status" value="1"/>
</dbReference>
<dbReference type="PANTHER" id="PTHR47234:SF2">
    <property type="entry name" value="TONB-DEPENDENT RECEPTOR"/>
    <property type="match status" value="1"/>
</dbReference>
<dbReference type="Gene3D" id="2.170.130.10">
    <property type="entry name" value="TonB-dependent receptor, plug domain"/>
    <property type="match status" value="1"/>
</dbReference>
<dbReference type="InterPro" id="IPR000531">
    <property type="entry name" value="Beta-barrel_TonB"/>
</dbReference>
<evidence type="ECO:0000256" key="7">
    <source>
        <dbReference type="ARBA" id="ARBA00023237"/>
    </source>
</evidence>
<keyword evidence="2 8" id="KW-0813">Transport</keyword>
<feature type="compositionally biased region" description="Polar residues" evidence="10">
    <location>
        <begin position="535"/>
        <end position="549"/>
    </location>
</feature>
<dbReference type="EMBL" id="SWCI01000008">
    <property type="protein sequence ID" value="TKB48228.1"/>
    <property type="molecule type" value="Genomic_DNA"/>
</dbReference>
<evidence type="ECO:0000259" key="13">
    <source>
        <dbReference type="Pfam" id="PF07715"/>
    </source>
</evidence>
<dbReference type="Proteomes" id="UP000305674">
    <property type="component" value="Unassembled WGS sequence"/>
</dbReference>
<keyword evidence="14" id="KW-0675">Receptor</keyword>
<evidence type="ECO:0000256" key="5">
    <source>
        <dbReference type="ARBA" id="ARBA00023077"/>
    </source>
</evidence>
<comment type="similarity">
    <text evidence="8 9">Belongs to the TonB-dependent receptor family.</text>
</comment>
<evidence type="ECO:0000256" key="4">
    <source>
        <dbReference type="ARBA" id="ARBA00022692"/>
    </source>
</evidence>
<feature type="chain" id="PRO_5021006299" evidence="11">
    <location>
        <begin position="31"/>
        <end position="938"/>
    </location>
</feature>
<sequence>MKSSTISKAVKFALIVGASSAALSAPAVWAEENEVERIEVTGSRIKRTDMETPVPVTVIGRAEIDAIGAVNVADILNSSPVAVAGSDQSNSTFSTTTVGLNTTSLRNLGESRTLVLVNGRRFVSGVDPSTGYAVDLNAIPAAMIERIDILKSASSAVYGSDAVAGVVNIITRKDFEGLEVDAQAGVSDEGDRDTQQITVTAGGSWSGGNAWVSLGYDNDDGLKATDRSFSAQDTAIYLDENGNEFAGPLFSSYPPQGRITISGVGSFNADGTPFTADSRFNRASYRQLVTPLERRYAAAGLTHELSDSVRFFSELNWNSTETKDSTIEPTPFDVVNDVWLKDRNGTGGMSVDSPLIPELLRQELVAAGITDLNEVTFVRRMVELGARSTDLTRDTIRVATGFQWDINDQWTADAYLTWGQTDQWQDNGGQVNVERAAKALDVVEIDGELLCRDELARLNGCVPLNMFGEGTISAEAADYVRVPAKATGVAEQFVLGVNLAGELPVELPGGNMMLSTGVEFREEKGSYSPGDLAQTGASSTNRSEPTNGSFNTTDIFGELVLPVFDELEVSLAARYSDHSIVDGQTTWNAGIQYTPIDGLMLRASAATAVRTPNISDLYAGRGETFATVTDPCNGIDATTPGNIADNCRAIPEVAARIAADGSFDLTQAEVQGTGGFIGGNPDVKEETADTYSIGAVWQVYEDLSLTVDYYDISVEDAIDVTSRSTVLSRCFDVDPSEFNSADCNGAAIRDGNGALIEVNSGTSNENNIDTSGVDVEVTYTHELFGGDFRANLVWNYTRELVTTGILSGDAVDEAGEILTPENRAVLNLFYDYGDLTAAWRIRYWDQVVDSKEGDNFNFTDFEPLDEYNSVGSYFYHDLNLAYNFTESLVGSFGVRNLFDKQPPLLPQGTLYGGTGINTASEAYDVTGRYFYAGVTMTF</sequence>
<evidence type="ECO:0000256" key="10">
    <source>
        <dbReference type="SAM" id="MobiDB-lite"/>
    </source>
</evidence>
<evidence type="ECO:0000256" key="6">
    <source>
        <dbReference type="ARBA" id="ARBA00023136"/>
    </source>
</evidence>
<organism evidence="14 15">
    <name type="scientific">Ferrimonas sediminicola</name>
    <dbReference type="NCBI Taxonomy" id="2569538"/>
    <lineage>
        <taxon>Bacteria</taxon>
        <taxon>Pseudomonadati</taxon>
        <taxon>Pseudomonadota</taxon>
        <taxon>Gammaproteobacteria</taxon>
        <taxon>Alteromonadales</taxon>
        <taxon>Ferrimonadaceae</taxon>
        <taxon>Ferrimonas</taxon>
    </lineage>
</organism>
<dbReference type="Pfam" id="PF00593">
    <property type="entry name" value="TonB_dep_Rec_b-barrel"/>
    <property type="match status" value="1"/>
</dbReference>
<dbReference type="InterPro" id="IPR036942">
    <property type="entry name" value="Beta-barrel_TonB_sf"/>
</dbReference>
<dbReference type="RefSeq" id="WP_136853699.1">
    <property type="nucleotide sequence ID" value="NZ_SWCI01000008.1"/>
</dbReference>
<keyword evidence="11" id="KW-0732">Signal</keyword>
<evidence type="ECO:0000256" key="3">
    <source>
        <dbReference type="ARBA" id="ARBA00022452"/>
    </source>
</evidence>
<dbReference type="InterPro" id="IPR012910">
    <property type="entry name" value="Plug_dom"/>
</dbReference>
<dbReference type="InterPro" id="IPR039426">
    <property type="entry name" value="TonB-dep_rcpt-like"/>
</dbReference>
<comment type="subcellular location">
    <subcellularLocation>
        <location evidence="1 8">Cell outer membrane</location>
        <topology evidence="1 8">Multi-pass membrane protein</topology>
    </subcellularLocation>
</comment>
<keyword evidence="4 8" id="KW-0812">Transmembrane</keyword>
<name>A0A4U1BD87_9GAMM</name>
<feature type="domain" description="TonB-dependent receptor plug" evidence="13">
    <location>
        <begin position="50"/>
        <end position="166"/>
    </location>
</feature>
<dbReference type="GO" id="GO:0009279">
    <property type="term" value="C:cell outer membrane"/>
    <property type="evidence" value="ECO:0007669"/>
    <property type="project" value="UniProtKB-SubCell"/>
</dbReference>
<keyword evidence="7 8" id="KW-0998">Cell outer membrane</keyword>
<keyword evidence="5 9" id="KW-0798">TonB box</keyword>
<dbReference type="OrthoDB" id="176248at2"/>
<protein>
    <submittedName>
        <fullName evidence="14">TonB-dependent receptor</fullName>
    </submittedName>
</protein>
<evidence type="ECO:0000313" key="14">
    <source>
        <dbReference type="EMBL" id="TKB48228.1"/>
    </source>
</evidence>
<evidence type="ECO:0000256" key="8">
    <source>
        <dbReference type="PROSITE-ProRule" id="PRU01360"/>
    </source>
</evidence>